<evidence type="ECO:0000313" key="6">
    <source>
        <dbReference type="Proteomes" id="UP000006746"/>
    </source>
</evidence>
<dbReference type="NCBIfam" id="TIGR00254">
    <property type="entry name" value="GGDEF"/>
    <property type="match status" value="1"/>
</dbReference>
<dbReference type="SMART" id="SM00052">
    <property type="entry name" value="EAL"/>
    <property type="match status" value="1"/>
</dbReference>
<reference evidence="5 6" key="1">
    <citation type="journal article" date="2012" name="J. Bacteriol.">
        <title>Genome Sequence of Oceanibaculum indicum Type Strain P24.</title>
        <authorList>
            <person name="Lai Q."/>
            <person name="Shao Z."/>
        </authorList>
    </citation>
    <scope>NUCLEOTIDE SEQUENCE [LARGE SCALE GENOMIC DNA]</scope>
    <source>
        <strain evidence="5 6">P24</strain>
    </source>
</reference>
<feature type="transmembrane region" description="Helical" evidence="1">
    <location>
        <begin position="117"/>
        <end position="138"/>
    </location>
</feature>
<keyword evidence="6" id="KW-1185">Reference proteome</keyword>
<dbReference type="EMBL" id="AMRL01000006">
    <property type="protein sequence ID" value="EKE76984.1"/>
    <property type="molecule type" value="Genomic_DNA"/>
</dbReference>
<dbReference type="PANTHER" id="PTHR33121">
    <property type="entry name" value="CYCLIC DI-GMP PHOSPHODIESTERASE PDEF"/>
    <property type="match status" value="1"/>
</dbReference>
<keyword evidence="1" id="KW-0812">Transmembrane</keyword>
<evidence type="ECO:0000256" key="1">
    <source>
        <dbReference type="PROSITE-ProRule" id="PRU00244"/>
    </source>
</evidence>
<dbReference type="CDD" id="cd01949">
    <property type="entry name" value="GGDEF"/>
    <property type="match status" value="1"/>
</dbReference>
<dbReference type="Pfam" id="PF00563">
    <property type="entry name" value="EAL"/>
    <property type="match status" value="1"/>
</dbReference>
<dbReference type="InterPro" id="IPR000160">
    <property type="entry name" value="GGDEF_dom"/>
</dbReference>
<gene>
    <name evidence="5" type="ORF">P24_07266</name>
</gene>
<proteinExistence type="predicted"/>
<dbReference type="Pfam" id="PF00990">
    <property type="entry name" value="GGDEF"/>
    <property type="match status" value="1"/>
</dbReference>
<dbReference type="PANTHER" id="PTHR33121:SF79">
    <property type="entry name" value="CYCLIC DI-GMP PHOSPHODIESTERASE PDED-RELATED"/>
    <property type="match status" value="1"/>
</dbReference>
<evidence type="ECO:0000259" key="3">
    <source>
        <dbReference type="PROSITE" id="PS50887"/>
    </source>
</evidence>
<feature type="domain" description="EAL" evidence="2">
    <location>
        <begin position="445"/>
        <end position="700"/>
    </location>
</feature>
<sequence length="700" mass="75964">MTEFILSFPQGAMLNGSHDAALVALSVLVAALASYTTLTLSQRIVASAKGGLWLAVGALSMGTGIWSMHFIGMLAFDLPIPLGYDLGLTLLSLVIATALSGFALMQIRSPELPMRRLLTAGVLMGLAIAAMHYVGMAAMLMAPGIVYQPIYFALSVLIAIAAATAALFIAFHLSRHPHGPLLLYRLVAAGIMGLAIASMHYTGMLAANFPLGSICLAAGDDAQPWLVWTVAITSIVVLGGTLIAALFDSRYEVTTNTLNESLQQANEELMQLALTDQLTGLANRFVLVERLERILGRCAQIGERCAVLFIDMDNFRLINASLSHAAGDEILRQLAAILQQNFPDAGVIARFSGDKFVVVIENPGENALLIQHIDQFRKRLWQPLVLREREVAITVSIGITVFPAAEGDAKALIGQAEKAMYEAKAEGSNRFRFFEKAMHEAANREFDLLHDLRHAFAEGGLELFLQPKVCARVGAIRSVEALIRWNHPTRGLLLPGEFLGIAERFGLLGELESWTLTEACRILSIWRASGSLQRNLSLAVNISPLQFRDPGFVDRVLRIVRDYDVGPGKLILEITEHSAMHDPLAAAAAMRRLTEAGISFSIDDFGTGHSSLVQLKRLPFAELKIDRSFITDIAHNGEDRQIVEAIVLIARQFGLRVVAEGVEDKETATLLADLGIDLLQGFGIAKPMPCSQFEAMALAA</sequence>
<feature type="transmembrane region" description="Helical" evidence="1">
    <location>
        <begin position="82"/>
        <end position="105"/>
    </location>
</feature>
<dbReference type="InterPro" id="IPR005330">
    <property type="entry name" value="MHYT_dom"/>
</dbReference>
<feature type="transmembrane region" description="Helical" evidence="1">
    <location>
        <begin position="20"/>
        <end position="40"/>
    </location>
</feature>
<dbReference type="STRING" id="1207063.P24_07266"/>
<dbReference type="PROSITE" id="PS50883">
    <property type="entry name" value="EAL"/>
    <property type="match status" value="1"/>
</dbReference>
<dbReference type="eggNOG" id="COG5001">
    <property type="taxonomic scope" value="Bacteria"/>
</dbReference>
<keyword evidence="1" id="KW-0472">Membrane</keyword>
<evidence type="ECO:0000313" key="5">
    <source>
        <dbReference type="EMBL" id="EKE76984.1"/>
    </source>
</evidence>
<dbReference type="CDD" id="cd01948">
    <property type="entry name" value="EAL"/>
    <property type="match status" value="1"/>
</dbReference>
<dbReference type="InterPro" id="IPR043128">
    <property type="entry name" value="Rev_trsase/Diguanyl_cyclase"/>
</dbReference>
<dbReference type="SUPFAM" id="SSF141868">
    <property type="entry name" value="EAL domain-like"/>
    <property type="match status" value="1"/>
</dbReference>
<dbReference type="SMART" id="SM00267">
    <property type="entry name" value="GGDEF"/>
    <property type="match status" value="1"/>
</dbReference>
<evidence type="ECO:0000259" key="2">
    <source>
        <dbReference type="PROSITE" id="PS50883"/>
    </source>
</evidence>
<evidence type="ECO:0000259" key="4">
    <source>
        <dbReference type="PROSITE" id="PS50924"/>
    </source>
</evidence>
<dbReference type="Proteomes" id="UP000006746">
    <property type="component" value="Unassembled WGS sequence"/>
</dbReference>
<dbReference type="InterPro" id="IPR035919">
    <property type="entry name" value="EAL_sf"/>
</dbReference>
<dbReference type="InterPro" id="IPR050706">
    <property type="entry name" value="Cyclic-di-GMP_PDE-like"/>
</dbReference>
<dbReference type="Pfam" id="PF03707">
    <property type="entry name" value="MHYT"/>
    <property type="match status" value="3"/>
</dbReference>
<dbReference type="GO" id="GO:0071111">
    <property type="term" value="F:cyclic-guanylate-specific phosphodiesterase activity"/>
    <property type="evidence" value="ECO:0007669"/>
    <property type="project" value="InterPro"/>
</dbReference>
<dbReference type="Gene3D" id="3.20.20.450">
    <property type="entry name" value="EAL domain"/>
    <property type="match status" value="1"/>
</dbReference>
<keyword evidence="1" id="KW-1133">Transmembrane helix</keyword>
<dbReference type="PROSITE" id="PS50887">
    <property type="entry name" value="GGDEF"/>
    <property type="match status" value="1"/>
</dbReference>
<feature type="transmembrane region" description="Helical" evidence="1">
    <location>
        <begin position="150"/>
        <end position="171"/>
    </location>
</feature>
<dbReference type="SUPFAM" id="SSF55073">
    <property type="entry name" value="Nucleotide cyclase"/>
    <property type="match status" value="1"/>
</dbReference>
<dbReference type="InterPro" id="IPR001633">
    <property type="entry name" value="EAL_dom"/>
</dbReference>
<feature type="transmembrane region" description="Helical" evidence="1">
    <location>
        <begin position="225"/>
        <end position="247"/>
    </location>
</feature>
<name>K2K290_9PROT</name>
<dbReference type="InterPro" id="IPR029787">
    <property type="entry name" value="Nucleotide_cyclase"/>
</dbReference>
<dbReference type="AlphaFoldDB" id="K2K290"/>
<organism evidence="5 6">
    <name type="scientific">Oceanibaculum indicum P24</name>
    <dbReference type="NCBI Taxonomy" id="1207063"/>
    <lineage>
        <taxon>Bacteria</taxon>
        <taxon>Pseudomonadati</taxon>
        <taxon>Pseudomonadota</taxon>
        <taxon>Alphaproteobacteria</taxon>
        <taxon>Rhodospirillales</taxon>
        <taxon>Oceanibaculaceae</taxon>
        <taxon>Oceanibaculum</taxon>
    </lineage>
</organism>
<dbReference type="Gene3D" id="3.30.70.270">
    <property type="match status" value="1"/>
</dbReference>
<feature type="domain" description="GGDEF" evidence="3">
    <location>
        <begin position="303"/>
        <end position="436"/>
    </location>
</feature>
<comment type="caution">
    <text evidence="5">The sequence shown here is derived from an EMBL/GenBank/DDBJ whole genome shotgun (WGS) entry which is preliminary data.</text>
</comment>
<accession>K2K290</accession>
<feature type="transmembrane region" description="Helical" evidence="1">
    <location>
        <begin position="52"/>
        <end position="76"/>
    </location>
</feature>
<feature type="domain" description="MHYT" evidence="4">
    <location>
        <begin position="18"/>
        <end position="210"/>
    </location>
</feature>
<dbReference type="PATRIC" id="fig|1207063.3.peg.1470"/>
<dbReference type="GO" id="GO:0016020">
    <property type="term" value="C:membrane"/>
    <property type="evidence" value="ECO:0007669"/>
    <property type="project" value="UniProtKB-UniRule"/>
</dbReference>
<dbReference type="PROSITE" id="PS50924">
    <property type="entry name" value="MHYT"/>
    <property type="match status" value="1"/>
</dbReference>
<protein>
    <submittedName>
        <fullName evidence="5">Signaling protein</fullName>
    </submittedName>
</protein>
<feature type="transmembrane region" description="Helical" evidence="1">
    <location>
        <begin position="183"/>
        <end position="205"/>
    </location>
</feature>